<comment type="caution">
    <text evidence="1">The sequence shown here is derived from an EMBL/GenBank/DDBJ whole genome shotgun (WGS) entry which is preliminary data.</text>
</comment>
<sequence length="204" mass="22775">MAALTEATVVLRIQRALRDPSTATFATADIHLEMLDSLHEVSEWVPNLVLSTVTTQEGVKSINIGAQTNLLYGENEMSFEQVEFPIDLDPQRKRNFSVQGSALHMDIDFVPTSGEDVRLTLRRPHDLFGSTSTLTPALEKIFIQHVAGKMGVEHAIDSIGGISIGGQRTSEQFEAWGTRQVEKAEKKLGHMRTARMAIEYRRDR</sequence>
<name>A0A0F9IPE5_9ZZZZ</name>
<dbReference type="EMBL" id="LAZR01013495">
    <property type="protein sequence ID" value="KKM21714.1"/>
    <property type="molecule type" value="Genomic_DNA"/>
</dbReference>
<evidence type="ECO:0000313" key="1">
    <source>
        <dbReference type="EMBL" id="KKM21714.1"/>
    </source>
</evidence>
<dbReference type="AlphaFoldDB" id="A0A0F9IPE5"/>
<proteinExistence type="predicted"/>
<gene>
    <name evidence="1" type="ORF">LCGC14_1632660</name>
</gene>
<protein>
    <submittedName>
        <fullName evidence="1">Uncharacterized protein</fullName>
    </submittedName>
</protein>
<accession>A0A0F9IPE5</accession>
<organism evidence="1">
    <name type="scientific">marine sediment metagenome</name>
    <dbReference type="NCBI Taxonomy" id="412755"/>
    <lineage>
        <taxon>unclassified sequences</taxon>
        <taxon>metagenomes</taxon>
        <taxon>ecological metagenomes</taxon>
    </lineage>
</organism>
<reference evidence="1" key="1">
    <citation type="journal article" date="2015" name="Nature">
        <title>Complex archaea that bridge the gap between prokaryotes and eukaryotes.</title>
        <authorList>
            <person name="Spang A."/>
            <person name="Saw J.H."/>
            <person name="Jorgensen S.L."/>
            <person name="Zaremba-Niedzwiedzka K."/>
            <person name="Martijn J."/>
            <person name="Lind A.E."/>
            <person name="van Eijk R."/>
            <person name="Schleper C."/>
            <person name="Guy L."/>
            <person name="Ettema T.J."/>
        </authorList>
    </citation>
    <scope>NUCLEOTIDE SEQUENCE</scope>
</reference>